<evidence type="ECO:0000259" key="17">
    <source>
        <dbReference type="SMART" id="SM00328"/>
    </source>
</evidence>
<dbReference type="Pfam" id="PF02886">
    <property type="entry name" value="LBP_BPI_CETP_C"/>
    <property type="match status" value="1"/>
</dbReference>
<keyword evidence="9" id="KW-0153">Cholesterol metabolism</keyword>
<dbReference type="GO" id="GO:0034374">
    <property type="term" value="P:low-density lipoprotein particle remodeling"/>
    <property type="evidence" value="ECO:0007669"/>
    <property type="project" value="TreeGrafter"/>
</dbReference>
<evidence type="ECO:0000256" key="7">
    <source>
        <dbReference type="ARBA" id="ARBA00022448"/>
    </source>
</evidence>
<accession>A0A401SSR5</accession>
<dbReference type="GO" id="GO:0046470">
    <property type="term" value="P:phosphatidylcholine metabolic process"/>
    <property type="evidence" value="ECO:0007669"/>
    <property type="project" value="TreeGrafter"/>
</dbReference>
<dbReference type="GO" id="GO:0055091">
    <property type="term" value="P:phospholipid homeostasis"/>
    <property type="evidence" value="ECO:0007669"/>
    <property type="project" value="TreeGrafter"/>
</dbReference>
<comment type="similarity">
    <text evidence="5">Belongs to the BPI/LBP/Plunc superfamily. BPI/LBP family.</text>
</comment>
<proteinExistence type="inferred from homology"/>
<evidence type="ECO:0000256" key="13">
    <source>
        <dbReference type="ARBA" id="ARBA00023180"/>
    </source>
</evidence>
<feature type="domain" description="Lipid-binding serum glycoprotein N-terminal" evidence="17">
    <location>
        <begin position="35"/>
        <end position="261"/>
    </location>
</feature>
<evidence type="ECO:0000313" key="18">
    <source>
        <dbReference type="EMBL" id="GCC33447.1"/>
    </source>
</evidence>
<dbReference type="InterPro" id="IPR017942">
    <property type="entry name" value="Lipid-bd_serum_glycop_N"/>
</dbReference>
<comment type="catalytic activity">
    <reaction evidence="3">
        <text>1,2,3-tri-(9Z-octadecenoyl)-glycerol(in) = 1,2,3-tri-(9Z-octadecenoyl)-glycerol(out)</text>
        <dbReference type="Rhea" id="RHEA:43352"/>
        <dbReference type="ChEBI" id="CHEBI:53753"/>
    </reaction>
</comment>
<dbReference type="EMBL" id="BEZZ01000517">
    <property type="protein sequence ID" value="GCC33447.1"/>
    <property type="molecule type" value="Genomic_DNA"/>
</dbReference>
<dbReference type="GO" id="GO:0031210">
    <property type="term" value="F:phosphatidylcholine binding"/>
    <property type="evidence" value="ECO:0007669"/>
    <property type="project" value="TreeGrafter"/>
</dbReference>
<comment type="catalytic activity">
    <reaction evidence="2">
        <text>cholesteryl (9Z,12Z)-octadecadienoate(in) = cholesteryl (9Z,12Z)-octadecadienoate(out)</text>
        <dbReference type="Rhea" id="RHEA:43356"/>
        <dbReference type="ChEBI" id="CHEBI:41509"/>
    </reaction>
</comment>
<keyword evidence="11" id="KW-0443">Lipid metabolism</keyword>
<evidence type="ECO:0000256" key="12">
    <source>
        <dbReference type="ARBA" id="ARBA00023166"/>
    </source>
</evidence>
<dbReference type="InterPro" id="IPR017943">
    <property type="entry name" value="Bactericidal_perm-incr_a/b_dom"/>
</dbReference>
<evidence type="ECO:0000256" key="2">
    <source>
        <dbReference type="ARBA" id="ARBA00001140"/>
    </source>
</evidence>
<dbReference type="GO" id="GO:0034372">
    <property type="term" value="P:very-low-density lipoprotein particle remodeling"/>
    <property type="evidence" value="ECO:0007669"/>
    <property type="project" value="TreeGrafter"/>
</dbReference>
<dbReference type="GO" id="GO:0043691">
    <property type="term" value="P:reverse cholesterol transport"/>
    <property type="evidence" value="ECO:0007669"/>
    <property type="project" value="InterPro"/>
</dbReference>
<evidence type="ECO:0000256" key="3">
    <source>
        <dbReference type="ARBA" id="ARBA00001417"/>
    </source>
</evidence>
<dbReference type="Gene3D" id="3.15.20.10">
    <property type="entry name" value="Bactericidal permeability-increasing protein, domain 2"/>
    <property type="match status" value="1"/>
</dbReference>
<keyword evidence="8" id="KW-0964">Secreted</keyword>
<evidence type="ECO:0000256" key="6">
    <source>
        <dbReference type="ARBA" id="ARBA00022354"/>
    </source>
</evidence>
<dbReference type="STRING" id="137246.A0A401SSR5"/>
<evidence type="ECO:0000256" key="11">
    <source>
        <dbReference type="ARBA" id="ARBA00023098"/>
    </source>
</evidence>
<feature type="chain" id="PRO_5019389787" description="Cholesteryl ester transfer protein" evidence="16">
    <location>
        <begin position="20"/>
        <end position="503"/>
    </location>
</feature>
<dbReference type="OrthoDB" id="9940758at2759"/>
<dbReference type="GO" id="GO:0034197">
    <property type="term" value="P:triglyceride transport"/>
    <property type="evidence" value="ECO:0007669"/>
    <property type="project" value="TreeGrafter"/>
</dbReference>
<dbReference type="PANTHER" id="PTHR47616">
    <property type="entry name" value="CHOLESTERYL ESTER TRANSFER PROTEIN"/>
    <property type="match status" value="1"/>
</dbReference>
<comment type="catalytic activity">
    <reaction evidence="1">
        <text>cholesteryl (9Z-octadecenoate)(in) = cholesteryl (9Z-octadecenoate)(out)</text>
        <dbReference type="Rhea" id="RHEA:43348"/>
        <dbReference type="ChEBI" id="CHEBI:46898"/>
    </reaction>
</comment>
<dbReference type="GO" id="GO:0070328">
    <property type="term" value="P:triglyceride homeostasis"/>
    <property type="evidence" value="ECO:0007669"/>
    <property type="project" value="TreeGrafter"/>
</dbReference>
<dbReference type="PANTHER" id="PTHR47616:SF1">
    <property type="entry name" value="CHOLESTERYL ESTER TRANSFER PROTEIN"/>
    <property type="match status" value="1"/>
</dbReference>
<dbReference type="AlphaFoldDB" id="A0A401SSR5"/>
<keyword evidence="13" id="KW-0325">Glycoprotein</keyword>
<comment type="function">
    <text evidence="15">Involved in the transfer of neutral lipids, including cholesteryl ester and triglyceride, among lipoprotein particles. Allows the net movement of cholesteryl ester from high density lipoproteins/HDL to triglyceride-rich very low density lipoproteins/VLDL, and the equimolar transport of triglyceride from VLDL to HDL. Regulates the reverse cholesterol transport, by which excess cholesterol is removed from peripheral tissues and returned to the liver for elimination.</text>
</comment>
<comment type="subcellular location">
    <subcellularLocation>
        <location evidence="4">Secreted</location>
    </subcellularLocation>
</comment>
<dbReference type="Gene3D" id="3.15.10.10">
    <property type="entry name" value="Bactericidal permeability-increasing protein, domain 1"/>
    <property type="match status" value="1"/>
</dbReference>
<gene>
    <name evidence="18" type="ORF">chiPu_0011916</name>
</gene>
<reference evidence="18 19" key="1">
    <citation type="journal article" date="2018" name="Nat. Ecol. Evol.">
        <title>Shark genomes provide insights into elasmobranch evolution and the origin of vertebrates.</title>
        <authorList>
            <person name="Hara Y"/>
            <person name="Yamaguchi K"/>
            <person name="Onimaru K"/>
            <person name="Kadota M"/>
            <person name="Koyanagi M"/>
            <person name="Keeley SD"/>
            <person name="Tatsumi K"/>
            <person name="Tanaka K"/>
            <person name="Motone F"/>
            <person name="Kageyama Y"/>
            <person name="Nozu R"/>
            <person name="Adachi N"/>
            <person name="Nishimura O"/>
            <person name="Nakagawa R"/>
            <person name="Tanegashima C"/>
            <person name="Kiyatake I"/>
            <person name="Matsumoto R"/>
            <person name="Murakumo K"/>
            <person name="Nishida K"/>
            <person name="Terakita A"/>
            <person name="Kuratani S"/>
            <person name="Sato K"/>
            <person name="Hyodo S Kuraku.S."/>
        </authorList>
    </citation>
    <scope>NUCLEOTIDE SEQUENCE [LARGE SCALE GENOMIC DNA]</scope>
</reference>
<dbReference type="GO" id="GO:0015485">
    <property type="term" value="F:cholesterol binding"/>
    <property type="evidence" value="ECO:0007669"/>
    <property type="project" value="TreeGrafter"/>
</dbReference>
<dbReference type="SUPFAM" id="SSF55394">
    <property type="entry name" value="Bactericidal permeability-increasing protein, BPI"/>
    <property type="match status" value="2"/>
</dbReference>
<evidence type="ECO:0000256" key="10">
    <source>
        <dbReference type="ARBA" id="ARBA00023055"/>
    </source>
</evidence>
<dbReference type="SMART" id="SM00328">
    <property type="entry name" value="BPI1"/>
    <property type="match status" value="1"/>
</dbReference>
<dbReference type="GO" id="GO:0034364">
    <property type="term" value="C:high-density lipoprotein particle"/>
    <property type="evidence" value="ECO:0007669"/>
    <property type="project" value="InterPro"/>
</dbReference>
<evidence type="ECO:0000256" key="9">
    <source>
        <dbReference type="ARBA" id="ARBA00022548"/>
    </source>
</evidence>
<protein>
    <recommendedName>
        <fullName evidence="6">Cholesteryl ester transfer protein</fullName>
    </recommendedName>
</protein>
<evidence type="ECO:0000256" key="4">
    <source>
        <dbReference type="ARBA" id="ARBA00004613"/>
    </source>
</evidence>
<comment type="caution">
    <text evidence="18">The sequence shown here is derived from an EMBL/GenBank/DDBJ whole genome shotgun (WGS) entry which is preliminary data.</text>
</comment>
<evidence type="ECO:0000256" key="5">
    <source>
        <dbReference type="ARBA" id="ARBA00007292"/>
    </source>
</evidence>
<evidence type="ECO:0000256" key="14">
    <source>
        <dbReference type="ARBA" id="ARBA00023221"/>
    </source>
</evidence>
<feature type="signal peptide" evidence="16">
    <location>
        <begin position="1"/>
        <end position="19"/>
    </location>
</feature>
<dbReference type="GO" id="GO:0017129">
    <property type="term" value="F:triglyceride binding"/>
    <property type="evidence" value="ECO:0007669"/>
    <property type="project" value="TreeGrafter"/>
</dbReference>
<sequence>MFLWVQLSPVFAFLAAVSTSYDPASTIPNTGIVCRFTKEAGLVFNQETSDVIQATFRHASFPDIEGETSILLLGSVSYSFKNLQINNMSVERSDVDLSNEKGILIAIQDVAAAFEGTMEYAYSNWLLHLNHSLEFEIHSQTDVNLAVMLAYDNGRFAVTIPDCQLNFDKLTLKIQRDKEANWIQKLFTDFVSFTLRHIVKGQICAEIHKMANLLADFTLDQAGLFVQDGEIATSVKLTSDPVLTSGYIESRHEGSVSYKNSTVFQKPSAIPVERREIRMFNLWVSEPVINSLLFAAHHDNRLTLILSDGHLLKLFEDGGSKIESNLLQQMVPGIPMHNLMITLGSLRPPSALFKPVGTILQASVSLQVDVLSSSEDSYTALYLEMDSETIVHTSYADSKIHLRPSSHHWSIKVVRSNPAIALDESKVKHYLEAFFAAGGLEKIISYIEFYITALLHKKGLRYFNITNSVMETYEGYVTIGTDFGFPRQLLENFLRNLAPIIRT</sequence>
<keyword evidence="10" id="KW-0445">Lipid transport</keyword>
<keyword evidence="19" id="KW-1185">Reference proteome</keyword>
<dbReference type="GO" id="GO:0005548">
    <property type="term" value="F:phospholipid transporter activity"/>
    <property type="evidence" value="ECO:0007669"/>
    <property type="project" value="TreeGrafter"/>
</dbReference>
<evidence type="ECO:0000256" key="16">
    <source>
        <dbReference type="SAM" id="SignalP"/>
    </source>
</evidence>
<keyword evidence="7" id="KW-0813">Transport</keyword>
<dbReference type="Proteomes" id="UP000287033">
    <property type="component" value="Unassembled WGS sequence"/>
</dbReference>
<dbReference type="OMA" id="QICAEIH"/>
<dbReference type="GO" id="GO:0120020">
    <property type="term" value="F:cholesterol transfer activity"/>
    <property type="evidence" value="ECO:0007669"/>
    <property type="project" value="InterPro"/>
</dbReference>
<dbReference type="Pfam" id="PF01273">
    <property type="entry name" value="LBP_BPI_CETP"/>
    <property type="match status" value="1"/>
</dbReference>
<dbReference type="InterPro" id="IPR001124">
    <property type="entry name" value="Lipid-bd_serum_glycop_C"/>
</dbReference>
<keyword evidence="14" id="KW-0753">Steroid metabolism</keyword>
<keyword evidence="16" id="KW-0732">Signal</keyword>
<dbReference type="GO" id="GO:0042632">
    <property type="term" value="P:cholesterol homeostasis"/>
    <property type="evidence" value="ECO:0007669"/>
    <property type="project" value="TreeGrafter"/>
</dbReference>
<evidence type="ECO:0000256" key="8">
    <source>
        <dbReference type="ARBA" id="ARBA00022525"/>
    </source>
</evidence>
<dbReference type="InterPro" id="IPR017130">
    <property type="entry name" value="Cholesteryl_ester_transfer"/>
</dbReference>
<dbReference type="GO" id="GO:0034375">
    <property type="term" value="P:high-density lipoprotein particle remodeling"/>
    <property type="evidence" value="ECO:0007669"/>
    <property type="project" value="TreeGrafter"/>
</dbReference>
<dbReference type="GO" id="GO:0006641">
    <property type="term" value="P:triglyceride metabolic process"/>
    <property type="evidence" value="ECO:0007669"/>
    <property type="project" value="TreeGrafter"/>
</dbReference>
<evidence type="ECO:0000313" key="19">
    <source>
        <dbReference type="Proteomes" id="UP000287033"/>
    </source>
</evidence>
<keyword evidence="12" id="KW-1207">Sterol metabolism</keyword>
<evidence type="ECO:0000256" key="15">
    <source>
        <dbReference type="ARBA" id="ARBA00045611"/>
    </source>
</evidence>
<evidence type="ECO:0000256" key="1">
    <source>
        <dbReference type="ARBA" id="ARBA00000222"/>
    </source>
</evidence>
<organism evidence="18 19">
    <name type="scientific">Chiloscyllium punctatum</name>
    <name type="common">Brownbanded bambooshark</name>
    <name type="synonym">Hemiscyllium punctatum</name>
    <dbReference type="NCBI Taxonomy" id="137246"/>
    <lineage>
        <taxon>Eukaryota</taxon>
        <taxon>Metazoa</taxon>
        <taxon>Chordata</taxon>
        <taxon>Craniata</taxon>
        <taxon>Vertebrata</taxon>
        <taxon>Chondrichthyes</taxon>
        <taxon>Elasmobranchii</taxon>
        <taxon>Galeomorphii</taxon>
        <taxon>Galeoidea</taxon>
        <taxon>Orectolobiformes</taxon>
        <taxon>Hemiscylliidae</taxon>
        <taxon>Chiloscyllium</taxon>
    </lineage>
</organism>
<name>A0A401SSR5_CHIPU</name>
<dbReference type="GO" id="GO:0008203">
    <property type="term" value="P:cholesterol metabolic process"/>
    <property type="evidence" value="ECO:0007669"/>
    <property type="project" value="UniProtKB-KW"/>
</dbReference>